<dbReference type="Proteomes" id="UP000290037">
    <property type="component" value="Unassembled WGS sequence"/>
</dbReference>
<accession>A0A1M5WLV0</accession>
<protein>
    <submittedName>
        <fullName evidence="2">Uncharacterized protein</fullName>
    </submittedName>
</protein>
<evidence type="ECO:0000313" key="3">
    <source>
        <dbReference type="Proteomes" id="UP000184240"/>
    </source>
</evidence>
<dbReference type="RefSeq" id="WP_072981426.1">
    <property type="nucleotide sequence ID" value="NZ_FQXT01000002.1"/>
</dbReference>
<dbReference type="PROSITE" id="PS51257">
    <property type="entry name" value="PROKAR_LIPOPROTEIN"/>
    <property type="match status" value="1"/>
</dbReference>
<reference evidence="3" key="1">
    <citation type="submission" date="2016-11" db="EMBL/GenBank/DDBJ databases">
        <authorList>
            <person name="Varghese N."/>
            <person name="Submissions S."/>
        </authorList>
    </citation>
    <scope>NUCLEOTIDE SEQUENCE [LARGE SCALE GENOMIC DNA]</scope>
    <source>
        <strain evidence="3">DSM 19859</strain>
    </source>
</reference>
<name>A0A1M5WLV0_9FLAO</name>
<proteinExistence type="predicted"/>
<dbReference type="AlphaFoldDB" id="A0A1M5WLV0"/>
<dbReference type="Proteomes" id="UP000184240">
    <property type="component" value="Unassembled WGS sequence"/>
</dbReference>
<dbReference type="OrthoDB" id="188084at2"/>
<evidence type="ECO:0000313" key="4">
    <source>
        <dbReference type="Proteomes" id="UP000290037"/>
    </source>
</evidence>
<reference evidence="2" key="2">
    <citation type="submission" date="2016-11" db="EMBL/GenBank/DDBJ databases">
        <authorList>
            <person name="Jaros S."/>
            <person name="Januszkiewicz K."/>
            <person name="Wedrychowicz H."/>
        </authorList>
    </citation>
    <scope>NUCLEOTIDE SEQUENCE [LARGE SCALE GENOMIC DNA]</scope>
    <source>
        <strain evidence="2">DSM 19859</strain>
    </source>
</reference>
<gene>
    <name evidence="1" type="ORF">DSM01_569</name>
    <name evidence="2" type="ORF">SAMN04487999_1277</name>
</gene>
<dbReference type="EMBL" id="FQXT01000002">
    <property type="protein sequence ID" value="SHH88570.1"/>
    <property type="molecule type" value="Genomic_DNA"/>
</dbReference>
<reference evidence="1 4" key="3">
    <citation type="submission" date="2018-07" db="EMBL/GenBank/DDBJ databases">
        <title>Leeuwenhoekiella genomics.</title>
        <authorList>
            <person name="Tahon G."/>
            <person name="Willems A."/>
        </authorList>
    </citation>
    <scope>NUCLEOTIDE SEQUENCE [LARGE SCALE GENOMIC DNA]</scope>
    <source>
        <strain evidence="1 4">LMG 24856</strain>
    </source>
</reference>
<evidence type="ECO:0000313" key="2">
    <source>
        <dbReference type="EMBL" id="SHH88570.1"/>
    </source>
</evidence>
<organism evidence="2 3">
    <name type="scientific">Leeuwenhoekiella palythoae</name>
    <dbReference type="NCBI Taxonomy" id="573501"/>
    <lineage>
        <taxon>Bacteria</taxon>
        <taxon>Pseudomonadati</taxon>
        <taxon>Bacteroidota</taxon>
        <taxon>Flavobacteriia</taxon>
        <taxon>Flavobacteriales</taxon>
        <taxon>Flavobacteriaceae</taxon>
        <taxon>Leeuwenhoekiella</taxon>
    </lineage>
</organism>
<sequence>MYRFSFKSVSLLLGVLVLLTSCLEVKEVDRYPYTQGELMGSWETEIPQHQDEWTGITGVDLLANNQATIHLVDATGRHEHSGTWNTGKKKAVGPVNFKFDLMLSYEEDPQHSKTFLGVIRVEDDHLVFSAHNLELHKQE</sequence>
<dbReference type="EMBL" id="QOVN01000001">
    <property type="protein sequence ID" value="RXG31428.1"/>
    <property type="molecule type" value="Genomic_DNA"/>
</dbReference>
<keyword evidence="4" id="KW-1185">Reference proteome</keyword>
<dbReference type="STRING" id="573501.SAMN04487999_1277"/>
<evidence type="ECO:0000313" key="1">
    <source>
        <dbReference type="EMBL" id="RXG31428.1"/>
    </source>
</evidence>